<dbReference type="AlphaFoldDB" id="A0AAE1P4J1"/>
<reference evidence="1" key="1">
    <citation type="submission" date="2023-11" db="EMBL/GenBank/DDBJ databases">
        <title>Genome assemblies of two species of porcelain crab, Petrolisthes cinctipes and Petrolisthes manimaculis (Anomura: Porcellanidae).</title>
        <authorList>
            <person name="Angst P."/>
        </authorList>
    </citation>
    <scope>NUCLEOTIDE SEQUENCE</scope>
    <source>
        <strain evidence="1">PB745_02</strain>
        <tissue evidence="1">Gill</tissue>
    </source>
</reference>
<gene>
    <name evidence="1" type="ORF">Pmani_025943</name>
</gene>
<keyword evidence="2" id="KW-1185">Reference proteome</keyword>
<evidence type="ECO:0000313" key="2">
    <source>
        <dbReference type="Proteomes" id="UP001292094"/>
    </source>
</evidence>
<organism evidence="1 2">
    <name type="scientific">Petrolisthes manimaculis</name>
    <dbReference type="NCBI Taxonomy" id="1843537"/>
    <lineage>
        <taxon>Eukaryota</taxon>
        <taxon>Metazoa</taxon>
        <taxon>Ecdysozoa</taxon>
        <taxon>Arthropoda</taxon>
        <taxon>Crustacea</taxon>
        <taxon>Multicrustacea</taxon>
        <taxon>Malacostraca</taxon>
        <taxon>Eumalacostraca</taxon>
        <taxon>Eucarida</taxon>
        <taxon>Decapoda</taxon>
        <taxon>Pleocyemata</taxon>
        <taxon>Anomura</taxon>
        <taxon>Galatheoidea</taxon>
        <taxon>Porcellanidae</taxon>
        <taxon>Petrolisthes</taxon>
    </lineage>
</organism>
<dbReference type="EMBL" id="JAWZYT010002807">
    <property type="protein sequence ID" value="KAK4301944.1"/>
    <property type="molecule type" value="Genomic_DNA"/>
</dbReference>
<proteinExistence type="predicted"/>
<accession>A0AAE1P4J1</accession>
<sequence length="80" mass="8744">MVSCEKLHVVQFSGVLRELWWWQSASPSPSLTARCRPLCKQAQLTSRAAASLHHTISPALDIVLSCLPSLGLIAKPYLSS</sequence>
<comment type="caution">
    <text evidence="1">The sequence shown here is derived from an EMBL/GenBank/DDBJ whole genome shotgun (WGS) entry which is preliminary data.</text>
</comment>
<protein>
    <submittedName>
        <fullName evidence="1">Uncharacterized protein</fullName>
    </submittedName>
</protein>
<evidence type="ECO:0000313" key="1">
    <source>
        <dbReference type="EMBL" id="KAK4301944.1"/>
    </source>
</evidence>
<dbReference type="Proteomes" id="UP001292094">
    <property type="component" value="Unassembled WGS sequence"/>
</dbReference>
<name>A0AAE1P4J1_9EUCA</name>